<evidence type="ECO:0000313" key="3">
    <source>
        <dbReference type="Proteomes" id="UP000002852"/>
    </source>
</evidence>
<dbReference type="AlphaFoldDB" id="A0A3B5QJ27"/>
<dbReference type="PANTHER" id="PTHR16166">
    <property type="entry name" value="VACUOLAR PROTEIN SORTING-ASSOCIATED PROTEIN VPS13"/>
    <property type="match status" value="1"/>
</dbReference>
<feature type="domain" description="Vacuolar protein sorting-associated protein 13 VPS13 adaptor binding" evidence="1">
    <location>
        <begin position="77"/>
        <end position="227"/>
    </location>
</feature>
<evidence type="ECO:0000313" key="2">
    <source>
        <dbReference type="Ensembl" id="ENSXMAP00000030260.1"/>
    </source>
</evidence>
<name>A0A3B5QJ27_XIPMA</name>
<dbReference type="GeneTree" id="ENSGT00950000183083"/>
<organism evidence="2 3">
    <name type="scientific">Xiphophorus maculatus</name>
    <name type="common">Southern platyfish</name>
    <name type="synonym">Platypoecilus maculatus</name>
    <dbReference type="NCBI Taxonomy" id="8083"/>
    <lineage>
        <taxon>Eukaryota</taxon>
        <taxon>Metazoa</taxon>
        <taxon>Chordata</taxon>
        <taxon>Craniata</taxon>
        <taxon>Vertebrata</taxon>
        <taxon>Euteleostomi</taxon>
        <taxon>Actinopterygii</taxon>
        <taxon>Neopterygii</taxon>
        <taxon>Teleostei</taxon>
        <taxon>Neoteleostei</taxon>
        <taxon>Acanthomorphata</taxon>
        <taxon>Ovalentaria</taxon>
        <taxon>Atherinomorphae</taxon>
        <taxon>Cyprinodontiformes</taxon>
        <taxon>Poeciliidae</taxon>
        <taxon>Poeciliinae</taxon>
        <taxon>Xiphophorus</taxon>
    </lineage>
</organism>
<reference evidence="3" key="2">
    <citation type="journal article" date="2013" name="Nat. Genet.">
        <title>The genome of the platyfish, Xiphophorus maculatus, provides insights into evolutionary adaptation and several complex traits.</title>
        <authorList>
            <person name="Schartl M."/>
            <person name="Walter R.B."/>
            <person name="Shen Y."/>
            <person name="Garcia T."/>
            <person name="Catchen J."/>
            <person name="Amores A."/>
            <person name="Braasch I."/>
            <person name="Chalopin D."/>
            <person name="Volff J.N."/>
            <person name="Lesch K.P."/>
            <person name="Bisazza A."/>
            <person name="Minx P."/>
            <person name="Hillier L."/>
            <person name="Wilson R.K."/>
            <person name="Fuerstenberg S."/>
            <person name="Boore J."/>
            <person name="Searle S."/>
            <person name="Postlethwait J.H."/>
            <person name="Warren W.C."/>
        </authorList>
    </citation>
    <scope>NUCLEOTIDE SEQUENCE [LARGE SCALE GENOMIC DNA]</scope>
    <source>
        <strain evidence="3">JP 163 A</strain>
    </source>
</reference>
<sequence>MCFVVLGVPQNSAEVYEIQEGSTSDLLNARVSGEIMSVALIQYQGRGWHGHIQIKRELPEFFAVCLTCDTDAALTADVSVHVTKTASRVLLSLFSPYWIINKTGRVLQYSSEDAVFKHPAEYRDVVLFSFKKSNLFTKSKVRVAVKADSFSDSFSLDTVGSYGCVRCPSTNMDFLVGVSIQMSSFNLTRIVTFSPFYTLVNKSSYELEVGELLSQTATSGGITVPLQSLQCGGIMVDINVSNHATIISFSEYYDGAAPALLINHTPWATISYRQSGSEVIHKLEPCEARRFAWDDPAGTRKLCWSCKEHSGELDLQFTYDGQAQIHWVSFLDGRQRVLLFTEDTGVVTKARQSEELEQFQQELKVSLQNLGLSLINNGNRQEIAYIGITSSGVVWEFKPKNRWKPFSQKNINLLEKVYQSQLICDVTGSQLHWLQVDNQLPGAVFPIIFHPVPPPKSIALDAEPKPFIDVSVITRFNQHSNVTQIKYFMALVQEMALKIDQGFLDAVAALFSPAANLQNHGKKVKRNLKRLRAEPTDASLSDVSGLSFFEHFHISPVKLHLSLSLGSSDGDSALKNPITQSLNLVLKSIGATLTNVDDIIFKLAFFEVRYQFYSKEKLMWAVGRHYSEEFLKQMYVLVLGLDVLGNPFGVIRGLSEGVEAFFYEPFQGAVQGPEEFAEGLAIGVRSLFGSTVGGAAGMFSKITGSMGKGLAAMTMDKEFQQERREDMNRPTKDFKDSLAKGGKGLLKGVVGGVTGIVTKPVEGARKEGAAGFFKGIGKGLVGVVARPTGGIVDMASSTFQGIQRAAEATEEVTKLRPVRLIREDGIIRPYDLTESQGFDLYQVRLFSVSIATRHVFLHEVRGNLEEQTVWCVSTL</sequence>
<dbReference type="GO" id="GO:0006623">
    <property type="term" value="P:protein targeting to vacuole"/>
    <property type="evidence" value="ECO:0007669"/>
    <property type="project" value="TreeGrafter"/>
</dbReference>
<dbReference type="STRING" id="8083.ENSXMAP00000030260"/>
<proteinExistence type="predicted"/>
<dbReference type="PANTHER" id="PTHR16166:SF125">
    <property type="entry name" value="INTERMEMBRANE LIPID TRANSFER PROTEIN VPS13C"/>
    <property type="match status" value="1"/>
</dbReference>
<dbReference type="Proteomes" id="UP000002852">
    <property type="component" value="Unassembled WGS sequence"/>
</dbReference>
<dbReference type="Ensembl" id="ENSXMAT00000025070.1">
    <property type="protein sequence ID" value="ENSXMAP00000030260.1"/>
    <property type="gene ID" value="ENSXMAG00000020901.1"/>
</dbReference>
<reference evidence="3" key="1">
    <citation type="submission" date="2012-01" db="EMBL/GenBank/DDBJ databases">
        <authorList>
            <person name="Walter R."/>
            <person name="Schartl M."/>
            <person name="Warren W."/>
        </authorList>
    </citation>
    <scope>NUCLEOTIDE SEQUENCE [LARGE SCALE GENOMIC DNA]</scope>
    <source>
        <strain evidence="3">JP 163 A</strain>
    </source>
</reference>
<dbReference type="Pfam" id="PF25036">
    <property type="entry name" value="VPS13_VAB"/>
    <property type="match status" value="1"/>
</dbReference>
<dbReference type="InterPro" id="IPR009543">
    <property type="entry name" value="VPS13_VAB"/>
</dbReference>
<protein>
    <recommendedName>
        <fullName evidence="1">Vacuolar protein sorting-associated protein 13 VPS13 adaptor binding domain-containing protein</fullName>
    </recommendedName>
</protein>
<dbReference type="InterPro" id="IPR026847">
    <property type="entry name" value="VPS13"/>
</dbReference>
<reference evidence="2" key="3">
    <citation type="submission" date="2025-08" db="UniProtKB">
        <authorList>
            <consortium name="Ensembl"/>
        </authorList>
    </citation>
    <scope>IDENTIFICATION</scope>
    <source>
        <strain evidence="2">JP 163 A</strain>
    </source>
</reference>
<dbReference type="GO" id="GO:0045053">
    <property type="term" value="P:protein retention in Golgi apparatus"/>
    <property type="evidence" value="ECO:0007669"/>
    <property type="project" value="TreeGrafter"/>
</dbReference>
<dbReference type="InParanoid" id="A0A3B5QJ27"/>
<reference evidence="2" key="4">
    <citation type="submission" date="2025-09" db="UniProtKB">
        <authorList>
            <consortium name="Ensembl"/>
        </authorList>
    </citation>
    <scope>IDENTIFICATION</scope>
    <source>
        <strain evidence="2">JP 163 A</strain>
    </source>
</reference>
<evidence type="ECO:0000259" key="1">
    <source>
        <dbReference type="Pfam" id="PF25036"/>
    </source>
</evidence>
<dbReference type="OMA" id="FLYTESH"/>
<accession>A0A3B5QJ27</accession>
<keyword evidence="3" id="KW-1185">Reference proteome</keyword>
<dbReference type="GO" id="GO:0007005">
    <property type="term" value="P:mitochondrion organization"/>
    <property type="evidence" value="ECO:0007669"/>
    <property type="project" value="TreeGrafter"/>
</dbReference>